<dbReference type="InterPro" id="IPR053145">
    <property type="entry name" value="AB_hydrolase_Est10"/>
</dbReference>
<feature type="chain" id="PRO_5015884496" evidence="1">
    <location>
        <begin position="21"/>
        <end position="264"/>
    </location>
</feature>
<dbReference type="PANTHER" id="PTHR43265">
    <property type="entry name" value="ESTERASE ESTD"/>
    <property type="match status" value="1"/>
</dbReference>
<sequence length="264" mass="28992">MKSKSLLVLLALLVALPVSAQNFIGSWSGQISFRGTSLRIVFNISKNTEGKTVCTMDSPNQSVKGIPASIEFASSDSISIRIPNIGIEYNGKIQGDMIYGTYSQAGVKLELNLKNEELVYLRPQNPQPPYPYTTEEIEFVNEDENATLSGTITYPVNYQKGKKIPVIVMVTGSGPQNRDNEIYEHKPFLVIADYLAGNGYATLRYDDRCVGKSTGKYQAETTKEVAKDAALAVKYLRETKQFSKIGLLGHSEGGSVVFMLAAEK</sequence>
<keyword evidence="1" id="KW-0732">Signal</keyword>
<dbReference type="Gene3D" id="3.40.50.1820">
    <property type="entry name" value="alpha/beta hydrolase"/>
    <property type="match status" value="1"/>
</dbReference>
<protein>
    <submittedName>
        <fullName evidence="3">Exosortase A system-associated hydrolase 1</fullName>
    </submittedName>
</protein>
<dbReference type="Pfam" id="PF12146">
    <property type="entry name" value="Hydrolase_4"/>
    <property type="match status" value="1"/>
</dbReference>
<evidence type="ECO:0000259" key="2">
    <source>
        <dbReference type="Pfam" id="PF12146"/>
    </source>
</evidence>
<dbReference type="InterPro" id="IPR022742">
    <property type="entry name" value="Hydrolase_4"/>
</dbReference>
<feature type="domain" description="Serine aminopeptidase S33" evidence="2">
    <location>
        <begin position="191"/>
        <end position="263"/>
    </location>
</feature>
<name>A0A2X4PKH9_9PORP</name>
<feature type="signal peptide" evidence="1">
    <location>
        <begin position="1"/>
        <end position="20"/>
    </location>
</feature>
<dbReference type="AlphaFoldDB" id="A0A2X4PKH9"/>
<dbReference type="PANTHER" id="PTHR43265:SF1">
    <property type="entry name" value="ESTERASE ESTD"/>
    <property type="match status" value="1"/>
</dbReference>
<gene>
    <name evidence="3" type="ORF">NCTC12858_00645</name>
</gene>
<organism evidence="3 4">
    <name type="scientific">Porphyromonas crevioricanis</name>
    <dbReference type="NCBI Taxonomy" id="393921"/>
    <lineage>
        <taxon>Bacteria</taxon>
        <taxon>Pseudomonadati</taxon>
        <taxon>Bacteroidota</taxon>
        <taxon>Bacteroidia</taxon>
        <taxon>Bacteroidales</taxon>
        <taxon>Porphyromonadaceae</taxon>
        <taxon>Porphyromonas</taxon>
    </lineage>
</organism>
<proteinExistence type="predicted"/>
<dbReference type="SUPFAM" id="SSF53474">
    <property type="entry name" value="alpha/beta-Hydrolases"/>
    <property type="match status" value="1"/>
</dbReference>
<dbReference type="KEGG" id="pcre:NCTC12858_00645"/>
<keyword evidence="3" id="KW-0378">Hydrolase</keyword>
<reference evidence="3 4" key="1">
    <citation type="submission" date="2018-06" db="EMBL/GenBank/DDBJ databases">
        <authorList>
            <consortium name="Pathogen Informatics"/>
            <person name="Doyle S."/>
        </authorList>
    </citation>
    <scope>NUCLEOTIDE SEQUENCE [LARGE SCALE GENOMIC DNA]</scope>
    <source>
        <strain evidence="3 4">NCTC12858</strain>
    </source>
</reference>
<dbReference type="Proteomes" id="UP000249300">
    <property type="component" value="Chromosome 1"/>
</dbReference>
<dbReference type="InterPro" id="IPR029058">
    <property type="entry name" value="AB_hydrolase_fold"/>
</dbReference>
<accession>A0A2X4PKH9</accession>
<dbReference type="RefSeq" id="WP_023939308.1">
    <property type="nucleotide sequence ID" value="NZ_LS483447.1"/>
</dbReference>
<keyword evidence="4" id="KW-1185">Reference proteome</keyword>
<evidence type="ECO:0000313" key="3">
    <source>
        <dbReference type="EMBL" id="SQH72815.1"/>
    </source>
</evidence>
<evidence type="ECO:0000256" key="1">
    <source>
        <dbReference type="SAM" id="SignalP"/>
    </source>
</evidence>
<evidence type="ECO:0000313" key="4">
    <source>
        <dbReference type="Proteomes" id="UP000249300"/>
    </source>
</evidence>
<dbReference type="GO" id="GO:0052689">
    <property type="term" value="F:carboxylic ester hydrolase activity"/>
    <property type="evidence" value="ECO:0007669"/>
    <property type="project" value="TreeGrafter"/>
</dbReference>
<dbReference type="EMBL" id="LS483447">
    <property type="protein sequence ID" value="SQH72815.1"/>
    <property type="molecule type" value="Genomic_DNA"/>
</dbReference>